<dbReference type="GeneID" id="54585958"/>
<name>A0A6A6IUK6_9PLEO</name>
<accession>A0A6A6IUK6</accession>
<organism evidence="1 2">
    <name type="scientific">Trematosphaeria pertusa</name>
    <dbReference type="NCBI Taxonomy" id="390896"/>
    <lineage>
        <taxon>Eukaryota</taxon>
        <taxon>Fungi</taxon>
        <taxon>Dikarya</taxon>
        <taxon>Ascomycota</taxon>
        <taxon>Pezizomycotina</taxon>
        <taxon>Dothideomycetes</taxon>
        <taxon>Pleosporomycetidae</taxon>
        <taxon>Pleosporales</taxon>
        <taxon>Massarineae</taxon>
        <taxon>Trematosphaeriaceae</taxon>
        <taxon>Trematosphaeria</taxon>
    </lineage>
</organism>
<dbReference type="AlphaFoldDB" id="A0A6A6IUK6"/>
<gene>
    <name evidence="1" type="ORF">BU26DRAFT_558953</name>
</gene>
<evidence type="ECO:0000313" key="2">
    <source>
        <dbReference type="Proteomes" id="UP000800094"/>
    </source>
</evidence>
<keyword evidence="2" id="KW-1185">Reference proteome</keyword>
<protein>
    <submittedName>
        <fullName evidence="1">Uncharacterized protein</fullName>
    </submittedName>
</protein>
<dbReference type="Proteomes" id="UP000800094">
    <property type="component" value="Unassembled WGS sequence"/>
</dbReference>
<dbReference type="EMBL" id="ML987190">
    <property type="protein sequence ID" value="KAF2254245.1"/>
    <property type="molecule type" value="Genomic_DNA"/>
</dbReference>
<dbReference type="RefSeq" id="XP_033689249.1">
    <property type="nucleotide sequence ID" value="XM_033832628.1"/>
</dbReference>
<sequence length="168" mass="18915">MAQARQQEQHASTTARRLVASGWRLFYHISRRITHFRPGQIAKAEAAFSKVESLFSQAKLCQALKPALPDPRRRFIFFTTIFSEVRIPRDEPTEDRICIRIYAHVGRSQIPDTVALSGGKFALAVIPKAWIAFSSIFEKSDLDARKRSCPRSAVSGVRKGARGRGSSW</sequence>
<evidence type="ECO:0000313" key="1">
    <source>
        <dbReference type="EMBL" id="KAF2254245.1"/>
    </source>
</evidence>
<reference evidence="1" key="1">
    <citation type="journal article" date="2020" name="Stud. Mycol.">
        <title>101 Dothideomycetes genomes: a test case for predicting lifestyles and emergence of pathogens.</title>
        <authorList>
            <person name="Haridas S."/>
            <person name="Albert R."/>
            <person name="Binder M."/>
            <person name="Bloem J."/>
            <person name="Labutti K."/>
            <person name="Salamov A."/>
            <person name="Andreopoulos B."/>
            <person name="Baker S."/>
            <person name="Barry K."/>
            <person name="Bills G."/>
            <person name="Bluhm B."/>
            <person name="Cannon C."/>
            <person name="Castanera R."/>
            <person name="Culley D."/>
            <person name="Daum C."/>
            <person name="Ezra D."/>
            <person name="Gonzalez J."/>
            <person name="Henrissat B."/>
            <person name="Kuo A."/>
            <person name="Liang C."/>
            <person name="Lipzen A."/>
            <person name="Lutzoni F."/>
            <person name="Magnuson J."/>
            <person name="Mondo S."/>
            <person name="Nolan M."/>
            <person name="Ohm R."/>
            <person name="Pangilinan J."/>
            <person name="Park H.-J."/>
            <person name="Ramirez L."/>
            <person name="Alfaro M."/>
            <person name="Sun H."/>
            <person name="Tritt A."/>
            <person name="Yoshinaga Y."/>
            <person name="Zwiers L.-H."/>
            <person name="Turgeon B."/>
            <person name="Goodwin S."/>
            <person name="Spatafora J."/>
            <person name="Crous P."/>
            <person name="Grigoriev I."/>
        </authorList>
    </citation>
    <scope>NUCLEOTIDE SEQUENCE</scope>
    <source>
        <strain evidence="1">CBS 122368</strain>
    </source>
</reference>
<proteinExistence type="predicted"/>